<dbReference type="Gene3D" id="3.60.10.10">
    <property type="entry name" value="Endonuclease/exonuclease/phosphatase"/>
    <property type="match status" value="1"/>
</dbReference>
<evidence type="ECO:0000313" key="2">
    <source>
        <dbReference type="EMBL" id="GAU39464.1"/>
    </source>
</evidence>
<sequence>MENLNINDVEGTRHTNVDQTTLTPEELLECCLIGKLLVNKPIRFGDFQSRLAHLWQPGKGVEIRPMEDNKFMFQFFHPLDMERIYQGGPWLYENHMLILRKVKFGEDPIMVPMESTEIWVQVHHLPFGFMCAPIGWLVGNHIGKHSWVFERDEGEPVQVHFKYEKLGNFCFACGIIGHTQNSCNKRYETSLIESENRWGNYLKAENSITNGGATANRWLRGGRNSDRGGRGGAINAGVNAGIDHAAINANIRLHAIHGRIKVGRDSSTRKLIFFKLMEEKLEGINTGNYCWVKFDVFSGKLLNVNDEGNGNSTRGINEQRMTVHMGPQPTIGGPGSQLVTRKVNESTANNMLAAMATSSINMPINDPCYVGPTTNSVQLLLEGVSNSHTQEAIPKKRPRKDADMLEHDNVALLQASNMIDMQVDTEHTATGVAETQQLRRHVGNPQSVPQQVNWEKPSHGRYKCNIDASFSPMSNKVGIGMCIRDTNGCFVAARTEWMEPILDVDIGEAMGLLRALNWMNEIQLTNVDLEMDCKRVVDSLYSSRTYRSDLGDILSDCRTILTTSLVNSHVKFIRRQANEAAHRLARVATSLANFHNFIDLPTYQNGDYVILSRSKHGAEMESQKKKKKKGSPSTVPNLKYLARTYKPDAIILYETMTNANKIKELKYVLGFDFCFTVDREGRGGGVAIFWNNSLKCQIMNYSLNHIYIEVFDAIRGNWRITGFYGFPEGGRRRASWNFLRHLSQTSQLPWCIIGDFNDILSSDEKRERTDRPEWLIHGFREAVTDAGLIDIELTGYPFTWFKSLGTARAVEEKLDRALANMDWCNMFVDAKLECLTTTASDHYPLLLSWECKTDLTLFPKQFKFEQAWLLEPNFKQFVHQQWNSSEHQTVTQKLKNCADEMSKWSAENCHKTRKEIEKYRRKLELVRNHVDETNFHYYNEIRKKLDFLLVKDDLFWKQRAKTFWYRDGDLNTRFYHATASARKKKNLIGHLEDSQGNFCNSQEGMQVIAKDYFLNIFQQQRGERIKVLNAVNSSITQEDNNALTAPFTMAEFKEAIFSMEADKCLGPDGFNPGFYQHFWDLCGYEIFKAGCSWLECGSFPPKLNSTNIALIPKGEAQVTMKDCRPISLCNVLYKIVAKVLANRLKPVLTKCILDNQSAFVPGRYILDNAMAAIEIIHFMKSKTRGKKGEAALKLDISKVYDRMDWMFLKDMMLKMGFSQKWIDWIMLCVETVDYSVIVNGQKVGPIVPGRGLRQGDPLSPYLFIICAEGLSALIKHAEDRGELHGVKICRNAPIILHLLFADDCFLFFKATTTEATILKNILSVYESASGQAINLQKSEFYCSRNVPAEVREAIANQLGVTQVLGTADIYLKRAEK</sequence>
<dbReference type="GO" id="GO:0004523">
    <property type="term" value="F:RNA-DNA hybrid ribonuclease activity"/>
    <property type="evidence" value="ECO:0007669"/>
    <property type="project" value="InterPro"/>
</dbReference>
<organism evidence="2 3">
    <name type="scientific">Trifolium subterraneum</name>
    <name type="common">Subterranean clover</name>
    <dbReference type="NCBI Taxonomy" id="3900"/>
    <lineage>
        <taxon>Eukaryota</taxon>
        <taxon>Viridiplantae</taxon>
        <taxon>Streptophyta</taxon>
        <taxon>Embryophyta</taxon>
        <taxon>Tracheophyta</taxon>
        <taxon>Spermatophyta</taxon>
        <taxon>Magnoliopsida</taxon>
        <taxon>eudicotyledons</taxon>
        <taxon>Gunneridae</taxon>
        <taxon>Pentapetalae</taxon>
        <taxon>rosids</taxon>
        <taxon>fabids</taxon>
        <taxon>Fabales</taxon>
        <taxon>Fabaceae</taxon>
        <taxon>Papilionoideae</taxon>
        <taxon>50 kb inversion clade</taxon>
        <taxon>NPAAA clade</taxon>
        <taxon>Hologalegina</taxon>
        <taxon>IRL clade</taxon>
        <taxon>Trifolieae</taxon>
        <taxon>Trifolium</taxon>
    </lineage>
</organism>
<reference evidence="3" key="1">
    <citation type="journal article" date="2017" name="Front. Plant Sci.">
        <title>Climate Clever Clovers: New Paradigm to Reduce the Environmental Footprint of Ruminants by Breeding Low Methanogenic Forages Utilizing Haplotype Variation.</title>
        <authorList>
            <person name="Kaur P."/>
            <person name="Appels R."/>
            <person name="Bayer P.E."/>
            <person name="Keeble-Gagnere G."/>
            <person name="Wang J."/>
            <person name="Hirakawa H."/>
            <person name="Shirasawa K."/>
            <person name="Vercoe P."/>
            <person name="Stefanova K."/>
            <person name="Durmic Z."/>
            <person name="Nichols P."/>
            <person name="Revell C."/>
            <person name="Isobe S.N."/>
            <person name="Edwards D."/>
            <person name="Erskine W."/>
        </authorList>
    </citation>
    <scope>NUCLEOTIDE SEQUENCE [LARGE SCALE GENOMIC DNA]</scope>
    <source>
        <strain evidence="3">cv. Daliak</strain>
    </source>
</reference>
<dbReference type="Pfam" id="PF03372">
    <property type="entry name" value="Exo_endo_phos"/>
    <property type="match status" value="1"/>
</dbReference>
<evidence type="ECO:0000313" key="3">
    <source>
        <dbReference type="Proteomes" id="UP000242715"/>
    </source>
</evidence>
<keyword evidence="3" id="KW-1185">Reference proteome</keyword>
<dbReference type="Pfam" id="PF14111">
    <property type="entry name" value="DUF4283"/>
    <property type="match status" value="1"/>
</dbReference>
<dbReference type="PANTHER" id="PTHR46890:SF48">
    <property type="entry name" value="RNA-DIRECTED DNA POLYMERASE"/>
    <property type="match status" value="1"/>
</dbReference>
<dbReference type="InterPro" id="IPR044730">
    <property type="entry name" value="RNase_H-like_dom_plant"/>
</dbReference>
<dbReference type="InterPro" id="IPR000477">
    <property type="entry name" value="RT_dom"/>
</dbReference>
<proteinExistence type="predicted"/>
<dbReference type="InterPro" id="IPR036691">
    <property type="entry name" value="Endo/exonu/phosph_ase_sf"/>
</dbReference>
<evidence type="ECO:0000259" key="1">
    <source>
        <dbReference type="PROSITE" id="PS50878"/>
    </source>
</evidence>
<dbReference type="InterPro" id="IPR043502">
    <property type="entry name" value="DNA/RNA_pol_sf"/>
</dbReference>
<dbReference type="InterPro" id="IPR012337">
    <property type="entry name" value="RNaseH-like_sf"/>
</dbReference>
<dbReference type="CDD" id="cd06222">
    <property type="entry name" value="RNase_H_like"/>
    <property type="match status" value="1"/>
</dbReference>
<dbReference type="InterPro" id="IPR025836">
    <property type="entry name" value="Zn_knuckle_CX2CX4HX4C"/>
</dbReference>
<dbReference type="InterPro" id="IPR025558">
    <property type="entry name" value="DUF4283"/>
</dbReference>
<dbReference type="Gene3D" id="3.30.420.10">
    <property type="entry name" value="Ribonuclease H-like superfamily/Ribonuclease H"/>
    <property type="match status" value="1"/>
</dbReference>
<feature type="domain" description="Reverse transcriptase" evidence="1">
    <location>
        <begin position="1092"/>
        <end position="1362"/>
    </location>
</feature>
<dbReference type="Pfam" id="PF14392">
    <property type="entry name" value="zf-CCHC_4"/>
    <property type="match status" value="1"/>
</dbReference>
<dbReference type="SUPFAM" id="SSF56672">
    <property type="entry name" value="DNA/RNA polymerases"/>
    <property type="match status" value="1"/>
</dbReference>
<dbReference type="InterPro" id="IPR036397">
    <property type="entry name" value="RNaseH_sf"/>
</dbReference>
<dbReference type="EMBL" id="DF973763">
    <property type="protein sequence ID" value="GAU39464.1"/>
    <property type="molecule type" value="Genomic_DNA"/>
</dbReference>
<name>A0A2Z6N3L3_TRISU</name>
<dbReference type="OrthoDB" id="1741517at2759"/>
<dbReference type="CDD" id="cd01650">
    <property type="entry name" value="RT_nLTR_like"/>
    <property type="match status" value="1"/>
</dbReference>
<dbReference type="GO" id="GO:0003676">
    <property type="term" value="F:nucleic acid binding"/>
    <property type="evidence" value="ECO:0007669"/>
    <property type="project" value="InterPro"/>
</dbReference>
<dbReference type="SUPFAM" id="SSF56219">
    <property type="entry name" value="DNase I-like"/>
    <property type="match status" value="1"/>
</dbReference>
<dbReference type="Proteomes" id="UP000242715">
    <property type="component" value="Unassembled WGS sequence"/>
</dbReference>
<dbReference type="Pfam" id="PF13456">
    <property type="entry name" value="RVT_3"/>
    <property type="match status" value="1"/>
</dbReference>
<dbReference type="InterPro" id="IPR005135">
    <property type="entry name" value="Endo/exonuclease/phosphatase"/>
</dbReference>
<dbReference type="InterPro" id="IPR002156">
    <property type="entry name" value="RNaseH_domain"/>
</dbReference>
<dbReference type="InterPro" id="IPR052343">
    <property type="entry name" value="Retrotransposon-Effector_Assoc"/>
</dbReference>
<dbReference type="PANTHER" id="PTHR46890">
    <property type="entry name" value="NON-LTR RETROLELEMENT REVERSE TRANSCRIPTASE-LIKE PROTEIN-RELATED"/>
    <property type="match status" value="1"/>
</dbReference>
<protein>
    <recommendedName>
        <fullName evidence="1">Reverse transcriptase domain-containing protein</fullName>
    </recommendedName>
</protein>
<dbReference type="SUPFAM" id="SSF53098">
    <property type="entry name" value="Ribonuclease H-like"/>
    <property type="match status" value="1"/>
</dbReference>
<accession>A0A2Z6N3L3</accession>
<dbReference type="PROSITE" id="PS50878">
    <property type="entry name" value="RT_POL"/>
    <property type="match status" value="1"/>
</dbReference>
<gene>
    <name evidence="2" type="ORF">TSUD_158950</name>
</gene>
<dbReference type="Pfam" id="PF00078">
    <property type="entry name" value="RVT_1"/>
    <property type="match status" value="1"/>
</dbReference>